<evidence type="ECO:0000256" key="2">
    <source>
        <dbReference type="ARBA" id="ARBA00023239"/>
    </source>
</evidence>
<dbReference type="PANTHER" id="PTHR11941:SF54">
    <property type="entry name" value="ENOYL-COA HYDRATASE, MITOCHONDRIAL"/>
    <property type="match status" value="1"/>
</dbReference>
<evidence type="ECO:0000313" key="4">
    <source>
        <dbReference type="EMBL" id="MBJ7599806.1"/>
    </source>
</evidence>
<dbReference type="AlphaFoldDB" id="A0A934KAT5"/>
<keyword evidence="2" id="KW-0456">Lyase</keyword>
<dbReference type="CDD" id="cd06558">
    <property type="entry name" value="crotonase-like"/>
    <property type="match status" value="1"/>
</dbReference>
<proteinExistence type="inferred from homology"/>
<reference evidence="4" key="1">
    <citation type="submission" date="2020-10" db="EMBL/GenBank/DDBJ databases">
        <title>Ca. Dormibacterota MAGs.</title>
        <authorList>
            <person name="Montgomery K."/>
        </authorList>
    </citation>
    <scope>NUCLEOTIDE SEQUENCE [LARGE SCALE GENOMIC DNA]</scope>
    <source>
        <strain evidence="4">SC8812_S17_10</strain>
    </source>
</reference>
<comment type="similarity">
    <text evidence="1 3">Belongs to the enoyl-CoA hydratase/isomerase family.</text>
</comment>
<dbReference type="Pfam" id="PF00378">
    <property type="entry name" value="ECH_1"/>
    <property type="match status" value="1"/>
</dbReference>
<dbReference type="Gene3D" id="3.90.226.10">
    <property type="entry name" value="2-enoyl-CoA Hydratase, Chain A, domain 1"/>
    <property type="match status" value="1"/>
</dbReference>
<evidence type="ECO:0000313" key="5">
    <source>
        <dbReference type="Proteomes" id="UP000612893"/>
    </source>
</evidence>
<keyword evidence="5" id="KW-1185">Reference proteome</keyword>
<organism evidence="4 5">
    <name type="scientific">Candidatus Nephthysia bennettiae</name>
    <dbReference type="NCBI Taxonomy" id="3127016"/>
    <lineage>
        <taxon>Bacteria</taxon>
        <taxon>Bacillati</taxon>
        <taxon>Candidatus Dormiibacterota</taxon>
        <taxon>Candidatus Dormibacteria</taxon>
        <taxon>Candidatus Dormibacterales</taxon>
        <taxon>Candidatus Dormibacteraceae</taxon>
        <taxon>Candidatus Nephthysia</taxon>
    </lineage>
</organism>
<dbReference type="InterPro" id="IPR029045">
    <property type="entry name" value="ClpP/crotonase-like_dom_sf"/>
</dbReference>
<dbReference type="RefSeq" id="WP_338203425.1">
    <property type="nucleotide sequence ID" value="NZ_JAEKNR010000175.1"/>
</dbReference>
<dbReference type="InterPro" id="IPR018376">
    <property type="entry name" value="Enoyl-CoA_hyd/isom_CS"/>
</dbReference>
<evidence type="ECO:0000256" key="3">
    <source>
        <dbReference type="RuleBase" id="RU003707"/>
    </source>
</evidence>
<dbReference type="GO" id="GO:0016829">
    <property type="term" value="F:lyase activity"/>
    <property type="evidence" value="ECO:0007669"/>
    <property type="project" value="UniProtKB-KW"/>
</dbReference>
<dbReference type="Proteomes" id="UP000612893">
    <property type="component" value="Unassembled WGS sequence"/>
</dbReference>
<evidence type="ECO:0000256" key="1">
    <source>
        <dbReference type="ARBA" id="ARBA00005254"/>
    </source>
</evidence>
<dbReference type="PROSITE" id="PS00166">
    <property type="entry name" value="ENOYL_COA_HYDRATASE"/>
    <property type="match status" value="1"/>
</dbReference>
<accession>A0A934KAT5</accession>
<dbReference type="SUPFAM" id="SSF52096">
    <property type="entry name" value="ClpP/crotonase"/>
    <property type="match status" value="1"/>
</dbReference>
<sequence length="263" mass="28283">MPDIRLEQEGRVLVLTVDRPQARNALAAATMEELDSCLRELERRREIHCAVITGAGERAFIAGGDLKELESHRDFEFASGMARSMRSTLDRIPALPIPVLAAVNGAALGGGAEVAIACDFRLAVDGAHIGFTQALLGLMPAWGGIERLAGSVGRSRALYLLTTGRVLTGAEAVSWGLVEECVPRASFEARWRELAQEVARAPREVLAGIKAAMQAAHPGSRPDLAAPAVADFARAWADPLHWEMADAQEQARRNRRPEGPDPA</sequence>
<dbReference type="InterPro" id="IPR001753">
    <property type="entry name" value="Enoyl-CoA_hydra/iso"/>
</dbReference>
<comment type="caution">
    <text evidence="4">The sequence shown here is derived from an EMBL/GenBank/DDBJ whole genome shotgun (WGS) entry which is preliminary data.</text>
</comment>
<dbReference type="PANTHER" id="PTHR11941">
    <property type="entry name" value="ENOYL-COA HYDRATASE-RELATED"/>
    <property type="match status" value="1"/>
</dbReference>
<gene>
    <name evidence="4" type="ORF">JF922_17230</name>
</gene>
<dbReference type="EMBL" id="JAEKNR010000175">
    <property type="protein sequence ID" value="MBJ7599806.1"/>
    <property type="molecule type" value="Genomic_DNA"/>
</dbReference>
<protein>
    <submittedName>
        <fullName evidence="4">Enoyl-CoA hydratase/isomerase family protein</fullName>
    </submittedName>
</protein>
<name>A0A934KAT5_9BACT</name>
<dbReference type="FunFam" id="3.90.226.10:FF:000009">
    <property type="entry name" value="Carnitinyl-CoA dehydratase"/>
    <property type="match status" value="1"/>
</dbReference>